<evidence type="ECO:0000259" key="2">
    <source>
        <dbReference type="SMART" id="SM00014"/>
    </source>
</evidence>
<keyword evidence="4" id="KW-1185">Reference proteome</keyword>
<organism evidence="3 4">
    <name type="scientific">Hymenobacter tibetensis</name>
    <dbReference type="NCBI Taxonomy" id="497967"/>
    <lineage>
        <taxon>Bacteria</taxon>
        <taxon>Pseudomonadati</taxon>
        <taxon>Bacteroidota</taxon>
        <taxon>Cytophagia</taxon>
        <taxon>Cytophagales</taxon>
        <taxon>Hymenobacteraceae</taxon>
        <taxon>Hymenobacter</taxon>
    </lineage>
</organism>
<dbReference type="Pfam" id="PF01569">
    <property type="entry name" value="PAP2"/>
    <property type="match status" value="2"/>
</dbReference>
<feature type="domain" description="Phosphatidic acid phosphatase type 2/haloperoxidase" evidence="2">
    <location>
        <begin position="103"/>
        <end position="211"/>
    </location>
</feature>
<keyword evidence="1" id="KW-0732">Signal</keyword>
<dbReference type="InterPro" id="IPR016119">
    <property type="entry name" value="Br/Cl_peroxidase_C"/>
</dbReference>
<dbReference type="Gene3D" id="1.10.606.10">
    <property type="entry name" value="Vanadium-containing Chloroperoxidase, domain 2"/>
    <property type="match status" value="1"/>
</dbReference>
<accession>A0ABY4D0D2</accession>
<evidence type="ECO:0000313" key="3">
    <source>
        <dbReference type="EMBL" id="UOG75309.1"/>
    </source>
</evidence>
<dbReference type="Gene3D" id="1.10.606.20">
    <property type="match status" value="1"/>
</dbReference>
<dbReference type="EMBL" id="CP094669">
    <property type="protein sequence ID" value="UOG75309.1"/>
    <property type="molecule type" value="Genomic_DNA"/>
</dbReference>
<name>A0ABY4D0D2_9BACT</name>
<dbReference type="InterPro" id="IPR036938">
    <property type="entry name" value="PAP2/HPO_sf"/>
</dbReference>
<dbReference type="PANTHER" id="PTHR34599">
    <property type="entry name" value="PEROXIDASE-RELATED"/>
    <property type="match status" value="1"/>
</dbReference>
<dbReference type="PANTHER" id="PTHR34599:SF1">
    <property type="entry name" value="PHOSPHATIDIC ACID PHOSPHATASE TYPE 2_HALOPEROXIDASE DOMAIN-CONTAINING PROTEIN"/>
    <property type="match status" value="1"/>
</dbReference>
<evidence type="ECO:0000313" key="4">
    <source>
        <dbReference type="Proteomes" id="UP000831113"/>
    </source>
</evidence>
<feature type="chain" id="PRO_5045621606" evidence="1">
    <location>
        <begin position="21"/>
        <end position="446"/>
    </location>
</feature>
<dbReference type="RefSeq" id="WP_243799314.1">
    <property type="nucleotide sequence ID" value="NZ_CP094669.1"/>
</dbReference>
<sequence length="446" mass="49023">MNAKLIVFALCWLVATQSSAQLEPGAGEWKTWIIPSGAAYRLPPPPSAKATRAEVETLVRLTQQRDSAAVQLIRYWNAGAPGYRWQAIVDALSTDPTHWWRNKMLLNVAIYDATVAAWNTKYAYQRPRPATKYKQVAAYVASPDSPSYPSEHAVAAGAAGAILAYLFPTKADSIQQLAVAAGQSRLLAGVAYPSDVEAGMALGQHVAAAVIAQAKTDSCDAVWKGSVPTQAGLWHDDRPPLAPMRGHWRPMVLTSAKQFRPGPPPDPTADMQELKNFKRTPASMYRAFRWGDSDLWSSLVDRKLFETDLHLNAPRAARVYALLSVAANDASIACWDTKYTYWYIRPNQYDPTYVPVLPGTPPHPGYPSGHATTSNARAKVLCYLFPEDAKFFQQQAVEAAESRFEAGVHFRIDNTVGLEMGEKVGAEVVRWARQDGADAPTKLAKR</sequence>
<dbReference type="InterPro" id="IPR052559">
    <property type="entry name" value="V-haloperoxidase"/>
</dbReference>
<gene>
    <name evidence="3" type="ORF">MTX78_01625</name>
</gene>
<dbReference type="Proteomes" id="UP000831113">
    <property type="component" value="Chromosome"/>
</dbReference>
<dbReference type="SUPFAM" id="SSF48317">
    <property type="entry name" value="Acid phosphatase/Vanadium-dependent haloperoxidase"/>
    <property type="match status" value="2"/>
</dbReference>
<dbReference type="InterPro" id="IPR000326">
    <property type="entry name" value="PAP2/HPO"/>
</dbReference>
<feature type="signal peptide" evidence="1">
    <location>
        <begin position="1"/>
        <end position="20"/>
    </location>
</feature>
<dbReference type="CDD" id="cd03380">
    <property type="entry name" value="PAP2_like_1"/>
    <property type="match status" value="1"/>
</dbReference>
<protein>
    <submittedName>
        <fullName evidence="3">Phosphatase PAP2 family protein</fullName>
    </submittedName>
</protein>
<proteinExistence type="predicted"/>
<reference evidence="3 4" key="1">
    <citation type="submission" date="2022-03" db="EMBL/GenBank/DDBJ databases">
        <title>Hymenobactersp. isolated from the air.</title>
        <authorList>
            <person name="Won M."/>
            <person name="Kwon S.-W."/>
        </authorList>
    </citation>
    <scope>NUCLEOTIDE SEQUENCE [LARGE SCALE GENOMIC DNA]</scope>
    <source>
        <strain evidence="3 4">KACC 21982</strain>
    </source>
</reference>
<evidence type="ECO:0000256" key="1">
    <source>
        <dbReference type="SAM" id="SignalP"/>
    </source>
</evidence>
<dbReference type="CDD" id="cd03398">
    <property type="entry name" value="PAP2_haloperoxidase"/>
    <property type="match status" value="1"/>
</dbReference>
<dbReference type="SMART" id="SM00014">
    <property type="entry name" value="acidPPc"/>
    <property type="match status" value="1"/>
</dbReference>